<accession>J9H171</accession>
<sequence length="583" mass="67297">MLIEGDNYHALTCLNYTHKEKVDIIYIDPPYNTGSEGFRYQDKRVLNKFPDGTEIPKDHPLRHSSWLSFMQRRLSLAYPLLKPEGALFISINEEEYAQLKMLCDHIFLESNYLTTFTVKVRHEDRILKGDKDYHETTEFLLVYRKSPKFKVIKRLQDNTSIANYIYQIEELVDNPEKLTLGTKEVSVFKPGEYRIVKTEPSADNLQKINIRGSLKEGNSSGRFHMKYLEERNHLLGYLYKVPDIGDDKFPYRYFLTRSSEKNANGFYFQGVPQNKKDVKEVPYPNFLDFEESFNNVGYEGGVEFRNGKKPVDFLKFILSIGTTRKDAVILDFFAGSGSTGQAVMELNELDGGSWQVILCTNNENNIAHEVTYPRLKNVIQGYALTKNQRDVLFEVNLNAKLLLNNAPLQMAHDTYFSEAFTRKYDEVKEEVRKDKYVIYGITKKQNQKKGTHESLVYYQTHFVGSHPVLAVSDDDKRTLAQNAGYLLALAENTLTEKEKTNHYQIFEEKDKATAVYFSEESTEMKVLAGKLARMDKPVSLYVFSGVHACDCETCFEKIPNVTLKTMPDTILEVYKNIYHSKPA</sequence>
<evidence type="ECO:0000256" key="1">
    <source>
        <dbReference type="ARBA" id="ARBA00006594"/>
    </source>
</evidence>
<gene>
    <name evidence="6" type="ORF">EVA_02431</name>
</gene>
<reference evidence="6" key="1">
    <citation type="journal article" date="2012" name="PLoS ONE">
        <title>Gene sets for utilization of primary and secondary nutrition supplies in the distal gut of endangered iberian lynx.</title>
        <authorList>
            <person name="Alcaide M."/>
            <person name="Messina E."/>
            <person name="Richter M."/>
            <person name="Bargiela R."/>
            <person name="Peplies J."/>
            <person name="Huws S.A."/>
            <person name="Newbold C.J."/>
            <person name="Golyshin P.N."/>
            <person name="Simon M.A."/>
            <person name="Lopez G."/>
            <person name="Yakimov M.M."/>
            <person name="Ferrer M."/>
        </authorList>
    </citation>
    <scope>NUCLEOTIDE SEQUENCE</scope>
</reference>
<keyword evidence="2 6" id="KW-0489">Methyltransferase</keyword>
<proteinExistence type="inferred from homology"/>
<keyword evidence="4" id="KW-0949">S-adenosyl-L-methionine</keyword>
<dbReference type="GO" id="GO:0003677">
    <property type="term" value="F:DNA binding"/>
    <property type="evidence" value="ECO:0007669"/>
    <property type="project" value="InterPro"/>
</dbReference>
<dbReference type="PRINTS" id="PR00506">
    <property type="entry name" value="D21N6MTFRASE"/>
</dbReference>
<dbReference type="InterPro" id="IPR002941">
    <property type="entry name" value="DNA_methylase_N4/N6"/>
</dbReference>
<dbReference type="GO" id="GO:0032259">
    <property type="term" value="P:methylation"/>
    <property type="evidence" value="ECO:0007669"/>
    <property type="project" value="UniProtKB-KW"/>
</dbReference>
<organism evidence="6">
    <name type="scientific">gut metagenome</name>
    <dbReference type="NCBI Taxonomy" id="749906"/>
    <lineage>
        <taxon>unclassified sequences</taxon>
        <taxon>metagenomes</taxon>
        <taxon>organismal metagenomes</taxon>
    </lineage>
</organism>
<comment type="similarity">
    <text evidence="1">Belongs to the N(4)/N(6)-methyltransferase family.</text>
</comment>
<dbReference type="AlphaFoldDB" id="J9H171"/>
<name>J9H171_9ZZZZ</name>
<protein>
    <submittedName>
        <fullName evidence="6">DNA methylase N-4/N-6 domain protein</fullName>
    </submittedName>
</protein>
<evidence type="ECO:0000259" key="5">
    <source>
        <dbReference type="Pfam" id="PF01555"/>
    </source>
</evidence>
<evidence type="ECO:0000256" key="4">
    <source>
        <dbReference type="ARBA" id="ARBA00022691"/>
    </source>
</evidence>
<feature type="domain" description="DNA methylase N-4/N-6" evidence="5">
    <location>
        <begin position="22"/>
        <end position="348"/>
    </location>
</feature>
<dbReference type="Pfam" id="PF01555">
    <property type="entry name" value="N6_N4_Mtase"/>
    <property type="match status" value="1"/>
</dbReference>
<comment type="caution">
    <text evidence="6">The sequence shown here is derived from an EMBL/GenBank/DDBJ whole genome shotgun (WGS) entry which is preliminary data.</text>
</comment>
<dbReference type="PROSITE" id="PS00092">
    <property type="entry name" value="N6_MTASE"/>
    <property type="match status" value="1"/>
</dbReference>
<dbReference type="InterPro" id="IPR029063">
    <property type="entry name" value="SAM-dependent_MTases_sf"/>
</dbReference>
<keyword evidence="3" id="KW-0808">Transferase</keyword>
<evidence type="ECO:0000313" key="6">
    <source>
        <dbReference type="EMBL" id="EJX09473.1"/>
    </source>
</evidence>
<dbReference type="SUPFAM" id="SSF53335">
    <property type="entry name" value="S-adenosyl-L-methionine-dependent methyltransferases"/>
    <property type="match status" value="1"/>
</dbReference>
<evidence type="ECO:0000256" key="2">
    <source>
        <dbReference type="ARBA" id="ARBA00022603"/>
    </source>
</evidence>
<evidence type="ECO:0000256" key="3">
    <source>
        <dbReference type="ARBA" id="ARBA00022679"/>
    </source>
</evidence>
<dbReference type="InterPro" id="IPR002052">
    <property type="entry name" value="DNA_methylase_N6_adenine_CS"/>
</dbReference>
<dbReference type="Gene3D" id="3.40.50.150">
    <property type="entry name" value="Vaccinia Virus protein VP39"/>
    <property type="match status" value="1"/>
</dbReference>
<dbReference type="GO" id="GO:0008170">
    <property type="term" value="F:N-methyltransferase activity"/>
    <property type="evidence" value="ECO:0007669"/>
    <property type="project" value="InterPro"/>
</dbReference>
<dbReference type="InterPro" id="IPR002295">
    <property type="entry name" value="N4/N6-MTase_EcoPI_Mod-like"/>
</dbReference>
<dbReference type="EMBL" id="AMCI01000385">
    <property type="protein sequence ID" value="EJX09473.1"/>
    <property type="molecule type" value="Genomic_DNA"/>
</dbReference>